<organism evidence="4 5">
    <name type="scientific">Devosia marina</name>
    <dbReference type="NCBI Taxonomy" id="2683198"/>
    <lineage>
        <taxon>Bacteria</taxon>
        <taxon>Pseudomonadati</taxon>
        <taxon>Pseudomonadota</taxon>
        <taxon>Alphaproteobacteria</taxon>
        <taxon>Hyphomicrobiales</taxon>
        <taxon>Devosiaceae</taxon>
        <taxon>Devosia</taxon>
    </lineage>
</organism>
<evidence type="ECO:0000256" key="2">
    <source>
        <dbReference type="SAM" id="Phobius"/>
    </source>
</evidence>
<evidence type="ECO:0000313" key="5">
    <source>
        <dbReference type="Proteomes" id="UP000438106"/>
    </source>
</evidence>
<sequence>MCAASAYTHASFSRGRTGTVLNRIYIVVGLFAIVVLAGAFLAPRFIQWGDYRDRMEVLATSVLGAEVSIRGDISFSLLPSPRLAFSDVIVGDAEAPAATVGAVEAEFVLMDFLRDIYNVTALSLESPVVHLTVDENGLFGSGVDLSGAGSGVALGHARISNGSVRLEDLRSAETFVARRIDGDLRLSSFAGPFQFQGRADYDDARYEVRFNSGAADDQGNARVSSFVREALGAFSVTLEGVLSASAAPRFEGSLAYRQAPPEAERADDIRGDLVLESAVTVSTDRVVLSGYTLQPDENRAGMRLTGAASVQLGLRRSFDAVVSGGVFSLPPRDATEVASELPYEFVRMLSELPAPPIPPMPGRLGVDLAEVGLRGFALRELRVDATSDGTDWTIEQAVGRLPGETEMRFAGVVSNDNGVVGLQGDVTIVAARLEALSQLWKRPSEDSPLFNTPGSLEGRLMLADDAFGLSHGRLNVDGKNHELELRIGFGAEPRLDTVLELASLDDRETAALLALFPDAVNDANFTISFPDGSFSITAEHADVMGLIASDLVAEAQWSPEAIRFSRLSASDWGGLMLSAALRLSGSLSEPHVTGSGQLGVTDSDAPGLMALYEMAGVPFGWQEGLAGTWPADLQFLIAEAEQGVEGAGQVLTLSGDLAAAAIDLRAEMSAGLSGLSTGELRLVASLEAENGEATLGRLGLTDVPLFTGDEALVASLFFEGSGPDGFDGRMAVSQGGQTVSYFGALRVAQSGEISGDGTLDVLLDDASGLASLVGARGASLPGVEASAAISFEGVRRLTLDNIAGASGDAGFGGYLEMQRLGQLPSYSGQINTDSLGLGGLAAAMFGRGAQIGDTSAIWPEGPLAANAVPRPARGEIAVSTGSLTHGGLNLLGETSFNFVWSPESVSISRLVGAIGGGTLRLSIEQCCAGSLSARTVSGQVTLDSVALDDIVPEAIGWGLSGDLFAGLQFEGTGESLGETVRSMTGEGNFAFSDFVAQGLSPSVFPAIAGLENVLDMEAVALETLIGIALSQGDFEAEDARGAFTIAGGTVRVANLIIEGVGGRLAGSLNLVLDTLGLDGNYVLTPRDYVDPDGLVEPDTARIIAQVTGTLLAPVVRVDLSEMVAAIQVRANELEVERLETLRLEDEARQRAAAQERNRLIEEQRRRAAEEAARQAAEEEAQRLEEEQLLQEQQTEEEAGDEGPVTGPLNLGFQPGVNQPIGNGVNQPIPLFPGQ</sequence>
<dbReference type="AlphaFoldDB" id="A0A7X3FQ34"/>
<name>A0A7X3FQ34_9HYPH</name>
<dbReference type="Proteomes" id="UP000438106">
    <property type="component" value="Unassembled WGS sequence"/>
</dbReference>
<comment type="caution">
    <text evidence="4">The sequence shown here is derived from an EMBL/GenBank/DDBJ whole genome shotgun (WGS) entry which is preliminary data.</text>
</comment>
<keyword evidence="2" id="KW-0812">Transmembrane</keyword>
<feature type="compositionally biased region" description="Polar residues" evidence="1">
    <location>
        <begin position="1215"/>
        <end position="1225"/>
    </location>
</feature>
<reference evidence="4 5" key="1">
    <citation type="submission" date="2019-12" db="EMBL/GenBank/DDBJ databases">
        <title>Devosia maris sp. nov., isolated from the deep seawater.</title>
        <authorList>
            <person name="Liu Y."/>
        </authorList>
    </citation>
    <scope>NUCLEOTIDE SEQUENCE [LARGE SCALE GENOMIC DNA]</scope>
    <source>
        <strain evidence="4 5">L53-10-65</strain>
    </source>
</reference>
<evidence type="ECO:0000256" key="1">
    <source>
        <dbReference type="SAM" id="MobiDB-lite"/>
    </source>
</evidence>
<dbReference type="EMBL" id="WQRF01000001">
    <property type="protein sequence ID" value="MVS98697.1"/>
    <property type="molecule type" value="Genomic_DNA"/>
</dbReference>
<dbReference type="GO" id="GO:0090313">
    <property type="term" value="P:regulation of protein targeting to membrane"/>
    <property type="evidence" value="ECO:0007669"/>
    <property type="project" value="TreeGrafter"/>
</dbReference>
<accession>A0A7X3FQ34</accession>
<evidence type="ECO:0000313" key="4">
    <source>
        <dbReference type="EMBL" id="MVS98697.1"/>
    </source>
</evidence>
<feature type="transmembrane region" description="Helical" evidence="2">
    <location>
        <begin position="24"/>
        <end position="46"/>
    </location>
</feature>
<feature type="domain" description="AsmA" evidence="3">
    <location>
        <begin position="25"/>
        <end position="137"/>
    </location>
</feature>
<protein>
    <submittedName>
        <fullName evidence="4">AsmA family protein</fullName>
    </submittedName>
</protein>
<dbReference type="PANTHER" id="PTHR30441:SF4">
    <property type="entry name" value="PROTEIN ASMA"/>
    <property type="match status" value="1"/>
</dbReference>
<dbReference type="InterPro" id="IPR007844">
    <property type="entry name" value="AsmA"/>
</dbReference>
<feature type="compositionally biased region" description="Basic and acidic residues" evidence="1">
    <location>
        <begin position="1169"/>
        <end position="1185"/>
    </location>
</feature>
<dbReference type="PANTHER" id="PTHR30441">
    <property type="entry name" value="DUF748 DOMAIN-CONTAINING PROTEIN"/>
    <property type="match status" value="1"/>
</dbReference>
<evidence type="ECO:0000259" key="3">
    <source>
        <dbReference type="Pfam" id="PF05170"/>
    </source>
</evidence>
<feature type="region of interest" description="Disordered" evidence="1">
    <location>
        <begin position="1169"/>
        <end position="1234"/>
    </location>
</feature>
<keyword evidence="5" id="KW-1185">Reference proteome</keyword>
<gene>
    <name evidence="4" type="ORF">GO014_06645</name>
</gene>
<keyword evidence="2" id="KW-1133">Transmembrane helix</keyword>
<proteinExistence type="predicted"/>
<dbReference type="GO" id="GO:0005886">
    <property type="term" value="C:plasma membrane"/>
    <property type="evidence" value="ECO:0007669"/>
    <property type="project" value="TreeGrafter"/>
</dbReference>
<keyword evidence="2" id="KW-0472">Membrane</keyword>
<dbReference type="InterPro" id="IPR052894">
    <property type="entry name" value="AsmA-related"/>
</dbReference>
<dbReference type="Pfam" id="PF05170">
    <property type="entry name" value="AsmA"/>
    <property type="match status" value="1"/>
</dbReference>